<dbReference type="OrthoDB" id="2115692at2759"/>
<dbReference type="Pfam" id="PF13508">
    <property type="entry name" value="Acetyltransf_7"/>
    <property type="match status" value="1"/>
</dbReference>
<evidence type="ECO:0000259" key="1">
    <source>
        <dbReference type="PROSITE" id="PS51186"/>
    </source>
</evidence>
<gene>
    <name evidence="2" type="ORF">EJ03DRAFT_30629</name>
</gene>
<evidence type="ECO:0000313" key="2">
    <source>
        <dbReference type="EMBL" id="KAF2771517.1"/>
    </source>
</evidence>
<sequence length="208" mass="23488">MAMKMQPLQAADIPAYVQVELEAFRTHPRMPMLYPRGYTPDLDARIFKVVDERTGKIVACSEWTFALDPKKTAESIAIDPDEQAPPNYPEGGNWAITRFYKNEWEKWRRETLAGKAYITLDILVVHPAFQRRGAGTQLLSWGCEQADKLGVPIVLESTPAGLSLYQRVGFKHVNVVAADMEQFGWHEPCDEDAAKRSYMIREPAASSS</sequence>
<reference evidence="2" key="1">
    <citation type="journal article" date="2020" name="Stud. Mycol.">
        <title>101 Dothideomycetes genomes: a test case for predicting lifestyles and emergence of pathogens.</title>
        <authorList>
            <person name="Haridas S."/>
            <person name="Albert R."/>
            <person name="Binder M."/>
            <person name="Bloem J."/>
            <person name="Labutti K."/>
            <person name="Salamov A."/>
            <person name="Andreopoulos B."/>
            <person name="Baker S."/>
            <person name="Barry K."/>
            <person name="Bills G."/>
            <person name="Bluhm B."/>
            <person name="Cannon C."/>
            <person name="Castanera R."/>
            <person name="Culley D."/>
            <person name="Daum C."/>
            <person name="Ezra D."/>
            <person name="Gonzalez J."/>
            <person name="Henrissat B."/>
            <person name="Kuo A."/>
            <person name="Liang C."/>
            <person name="Lipzen A."/>
            <person name="Lutzoni F."/>
            <person name="Magnuson J."/>
            <person name="Mondo S."/>
            <person name="Nolan M."/>
            <person name="Ohm R."/>
            <person name="Pangilinan J."/>
            <person name="Park H.-J."/>
            <person name="Ramirez L."/>
            <person name="Alfaro M."/>
            <person name="Sun H."/>
            <person name="Tritt A."/>
            <person name="Yoshinaga Y."/>
            <person name="Zwiers L.-H."/>
            <person name="Turgeon B."/>
            <person name="Goodwin S."/>
            <person name="Spatafora J."/>
            <person name="Crous P."/>
            <person name="Grigoriev I."/>
        </authorList>
    </citation>
    <scope>NUCLEOTIDE SEQUENCE</scope>
    <source>
        <strain evidence="2">CBS 116005</strain>
    </source>
</reference>
<dbReference type="PROSITE" id="PS51186">
    <property type="entry name" value="GNAT"/>
    <property type="match status" value="1"/>
</dbReference>
<keyword evidence="2" id="KW-0012">Acyltransferase</keyword>
<protein>
    <submittedName>
        <fullName evidence="2">Acyl-CoA N-acyltransferase</fullName>
    </submittedName>
</protein>
<dbReference type="Proteomes" id="UP000799436">
    <property type="component" value="Unassembled WGS sequence"/>
</dbReference>
<dbReference type="GO" id="GO:0016747">
    <property type="term" value="F:acyltransferase activity, transferring groups other than amino-acyl groups"/>
    <property type="evidence" value="ECO:0007669"/>
    <property type="project" value="InterPro"/>
</dbReference>
<dbReference type="InterPro" id="IPR016181">
    <property type="entry name" value="Acyl_CoA_acyltransferase"/>
</dbReference>
<keyword evidence="3" id="KW-1185">Reference proteome</keyword>
<dbReference type="EMBL" id="ML995819">
    <property type="protein sequence ID" value="KAF2771517.1"/>
    <property type="molecule type" value="Genomic_DNA"/>
</dbReference>
<dbReference type="PANTHER" id="PTHR42791:SF1">
    <property type="entry name" value="N-ACETYLTRANSFERASE DOMAIN-CONTAINING PROTEIN"/>
    <property type="match status" value="1"/>
</dbReference>
<dbReference type="PANTHER" id="PTHR42791">
    <property type="entry name" value="GNAT FAMILY ACETYLTRANSFERASE"/>
    <property type="match status" value="1"/>
</dbReference>
<evidence type="ECO:0000313" key="3">
    <source>
        <dbReference type="Proteomes" id="UP000799436"/>
    </source>
</evidence>
<keyword evidence="2" id="KW-0808">Transferase</keyword>
<dbReference type="InterPro" id="IPR000182">
    <property type="entry name" value="GNAT_dom"/>
</dbReference>
<dbReference type="Gene3D" id="3.40.630.30">
    <property type="match status" value="1"/>
</dbReference>
<feature type="domain" description="N-acetyltransferase" evidence="1">
    <location>
        <begin position="3"/>
        <end position="190"/>
    </location>
</feature>
<dbReference type="SUPFAM" id="SSF55729">
    <property type="entry name" value="Acyl-CoA N-acyltransferases (Nat)"/>
    <property type="match status" value="1"/>
</dbReference>
<accession>A0A6G1LF51</accession>
<organism evidence="2 3">
    <name type="scientific">Teratosphaeria nubilosa</name>
    <dbReference type="NCBI Taxonomy" id="161662"/>
    <lineage>
        <taxon>Eukaryota</taxon>
        <taxon>Fungi</taxon>
        <taxon>Dikarya</taxon>
        <taxon>Ascomycota</taxon>
        <taxon>Pezizomycotina</taxon>
        <taxon>Dothideomycetes</taxon>
        <taxon>Dothideomycetidae</taxon>
        <taxon>Mycosphaerellales</taxon>
        <taxon>Teratosphaeriaceae</taxon>
        <taxon>Teratosphaeria</taxon>
    </lineage>
</organism>
<dbReference type="CDD" id="cd04301">
    <property type="entry name" value="NAT_SF"/>
    <property type="match status" value="1"/>
</dbReference>
<proteinExistence type="predicted"/>
<name>A0A6G1LF51_9PEZI</name>
<dbReference type="InterPro" id="IPR052523">
    <property type="entry name" value="Trichothecene_AcTrans"/>
</dbReference>
<dbReference type="AlphaFoldDB" id="A0A6G1LF51"/>